<keyword evidence="7" id="KW-1185">Reference proteome</keyword>
<dbReference type="EMBL" id="JARJCW010000077">
    <property type="protein sequence ID" value="KAJ7197618.1"/>
    <property type="molecule type" value="Genomic_DNA"/>
</dbReference>
<gene>
    <name evidence="6" type="ORF">GGX14DRAFT_574092</name>
</gene>
<keyword evidence="1 3" id="KW-0853">WD repeat</keyword>
<feature type="region of interest" description="Disordered" evidence="4">
    <location>
        <begin position="310"/>
        <end position="334"/>
    </location>
</feature>
<evidence type="ECO:0000256" key="1">
    <source>
        <dbReference type="ARBA" id="ARBA00022574"/>
    </source>
</evidence>
<dbReference type="Proteomes" id="UP001219525">
    <property type="component" value="Unassembled WGS sequence"/>
</dbReference>
<feature type="repeat" description="WD" evidence="3">
    <location>
        <begin position="16"/>
        <end position="57"/>
    </location>
</feature>
<sequence length="579" mass="64169">MSNPPYTLKMTLVPKQRAKAGALNCLLFFDKGAMLASGGDDQYLRTWDVRSGNCHQEITDPRWGQVTNLTLLDDSSSQPPAIFVGTGRGFVSVYLWTRTHQQFNKQAGTTTAVFPLDHPVESQALDPAESRFVAASGNGELRMYTVRDRKVLLLVWQHKIDSDIPRSVMFDREQLVVHTIRSGQILHFDPNTGAQVGGRQLNGAIGNVAMSPDRRVKVVQNMSKGAFEIYDPSNSSDPVSLTIEGKTSNKIKGIVFSEDSSTLACSTSDYHFIASGQSERPAVIYLWDRPTERKLTEERQLKLTEELEEAKAKKEAEDRKAAAKEAEKRKTASDEQNAEIEKLTVFVKRVYNCAFYLGLLIVAATLALACIEHLALIDIVHRSTAMTQRLPAFIPTASDTHVNLKGFVYPTTGGSALMVTVPVQANSNGCSPRTDLVFQAVGHNRRIAVHGAQVKVREAETERFWYIFFVNGKYSINQAISGRGKWKGTILVMKGGITKRDPWCGTYGEVSEGDTDEEDGEDRIIDNGRKKSNQVDIWIENLHVLFSCLEVAKAREQESVGESLRASGWHVSSTTIIAV</sequence>
<dbReference type="Gene3D" id="2.130.10.10">
    <property type="entry name" value="YVTN repeat-like/Quinoprotein amine dehydrogenase"/>
    <property type="match status" value="1"/>
</dbReference>
<dbReference type="InterPro" id="IPR036322">
    <property type="entry name" value="WD40_repeat_dom_sf"/>
</dbReference>
<dbReference type="InterPro" id="IPR001680">
    <property type="entry name" value="WD40_rpt"/>
</dbReference>
<reference evidence="6" key="1">
    <citation type="submission" date="2023-03" db="EMBL/GenBank/DDBJ databases">
        <title>Massive genome expansion in bonnet fungi (Mycena s.s.) driven by repeated elements and novel gene families across ecological guilds.</title>
        <authorList>
            <consortium name="Lawrence Berkeley National Laboratory"/>
            <person name="Harder C.B."/>
            <person name="Miyauchi S."/>
            <person name="Viragh M."/>
            <person name="Kuo A."/>
            <person name="Thoen E."/>
            <person name="Andreopoulos B."/>
            <person name="Lu D."/>
            <person name="Skrede I."/>
            <person name="Drula E."/>
            <person name="Henrissat B."/>
            <person name="Morin E."/>
            <person name="Kohler A."/>
            <person name="Barry K."/>
            <person name="LaButti K."/>
            <person name="Morin E."/>
            <person name="Salamov A."/>
            <person name="Lipzen A."/>
            <person name="Mereny Z."/>
            <person name="Hegedus B."/>
            <person name="Baldrian P."/>
            <person name="Stursova M."/>
            <person name="Weitz H."/>
            <person name="Taylor A."/>
            <person name="Grigoriev I.V."/>
            <person name="Nagy L.G."/>
            <person name="Martin F."/>
            <person name="Kauserud H."/>
        </authorList>
    </citation>
    <scope>NUCLEOTIDE SEQUENCE</scope>
    <source>
        <strain evidence="6">9144</strain>
    </source>
</reference>
<keyword evidence="5" id="KW-0812">Transmembrane</keyword>
<keyword evidence="5" id="KW-0472">Membrane</keyword>
<comment type="caution">
    <text evidence="6">The sequence shown here is derived from an EMBL/GenBank/DDBJ whole genome shotgun (WGS) entry which is preliminary data.</text>
</comment>
<dbReference type="InterPro" id="IPR050505">
    <property type="entry name" value="WDR55/POC1"/>
</dbReference>
<dbReference type="PROSITE" id="PS00678">
    <property type="entry name" value="WD_REPEATS_1"/>
    <property type="match status" value="1"/>
</dbReference>
<feature type="compositionally biased region" description="Basic and acidic residues" evidence="4">
    <location>
        <begin position="310"/>
        <end position="333"/>
    </location>
</feature>
<proteinExistence type="predicted"/>
<dbReference type="Pfam" id="PF00400">
    <property type="entry name" value="WD40"/>
    <property type="match status" value="1"/>
</dbReference>
<evidence type="ECO:0000256" key="2">
    <source>
        <dbReference type="ARBA" id="ARBA00022737"/>
    </source>
</evidence>
<evidence type="ECO:0000313" key="6">
    <source>
        <dbReference type="EMBL" id="KAJ7197618.1"/>
    </source>
</evidence>
<dbReference type="PANTHER" id="PTHR44019:SF8">
    <property type="entry name" value="POC1 CENTRIOLAR PROTEIN HOMOLOG"/>
    <property type="match status" value="1"/>
</dbReference>
<dbReference type="PROSITE" id="PS50082">
    <property type="entry name" value="WD_REPEATS_2"/>
    <property type="match status" value="1"/>
</dbReference>
<dbReference type="InterPro" id="IPR015943">
    <property type="entry name" value="WD40/YVTN_repeat-like_dom_sf"/>
</dbReference>
<evidence type="ECO:0000256" key="3">
    <source>
        <dbReference type="PROSITE-ProRule" id="PRU00221"/>
    </source>
</evidence>
<keyword evidence="5" id="KW-1133">Transmembrane helix</keyword>
<evidence type="ECO:0000313" key="7">
    <source>
        <dbReference type="Proteomes" id="UP001219525"/>
    </source>
</evidence>
<feature type="transmembrane region" description="Helical" evidence="5">
    <location>
        <begin position="354"/>
        <end position="380"/>
    </location>
</feature>
<organism evidence="6 7">
    <name type="scientific">Mycena pura</name>
    <dbReference type="NCBI Taxonomy" id="153505"/>
    <lineage>
        <taxon>Eukaryota</taxon>
        <taxon>Fungi</taxon>
        <taxon>Dikarya</taxon>
        <taxon>Basidiomycota</taxon>
        <taxon>Agaricomycotina</taxon>
        <taxon>Agaricomycetes</taxon>
        <taxon>Agaricomycetidae</taxon>
        <taxon>Agaricales</taxon>
        <taxon>Marasmiineae</taxon>
        <taxon>Mycenaceae</taxon>
        <taxon>Mycena</taxon>
    </lineage>
</organism>
<dbReference type="InterPro" id="IPR019775">
    <property type="entry name" value="WD40_repeat_CS"/>
</dbReference>
<accession>A0AAD6UYR5</accession>
<dbReference type="SUPFAM" id="SSF50978">
    <property type="entry name" value="WD40 repeat-like"/>
    <property type="match status" value="1"/>
</dbReference>
<evidence type="ECO:0000256" key="4">
    <source>
        <dbReference type="SAM" id="MobiDB-lite"/>
    </source>
</evidence>
<dbReference type="AlphaFoldDB" id="A0AAD6UYR5"/>
<evidence type="ECO:0000256" key="5">
    <source>
        <dbReference type="SAM" id="Phobius"/>
    </source>
</evidence>
<dbReference type="SMART" id="SM00320">
    <property type="entry name" value="WD40"/>
    <property type="match status" value="3"/>
</dbReference>
<name>A0AAD6UYR5_9AGAR</name>
<keyword evidence="2" id="KW-0677">Repeat</keyword>
<dbReference type="PANTHER" id="PTHR44019">
    <property type="entry name" value="WD REPEAT-CONTAINING PROTEIN 55"/>
    <property type="match status" value="1"/>
</dbReference>
<protein>
    <submittedName>
        <fullName evidence="6">WD40-repeat-containing domain protein</fullName>
    </submittedName>
</protein>